<feature type="transmembrane region" description="Helical" evidence="6">
    <location>
        <begin position="315"/>
        <end position="341"/>
    </location>
</feature>
<gene>
    <name evidence="9" type="ORF">ENP70_09925</name>
</gene>
<dbReference type="SMART" id="SM00283">
    <property type="entry name" value="MA"/>
    <property type="match status" value="1"/>
</dbReference>
<dbReference type="SMART" id="SM00304">
    <property type="entry name" value="HAMP"/>
    <property type="match status" value="2"/>
</dbReference>
<evidence type="ECO:0000256" key="4">
    <source>
        <dbReference type="PROSITE-ProRule" id="PRU00284"/>
    </source>
</evidence>
<comment type="caution">
    <text evidence="9">The sequence shown here is derived from an EMBL/GenBank/DDBJ whole genome shotgun (WGS) entry which is preliminary data.</text>
</comment>
<dbReference type="Gene3D" id="6.10.340.10">
    <property type="match status" value="1"/>
</dbReference>
<keyword evidence="6" id="KW-0812">Transmembrane</keyword>
<comment type="subcellular location">
    <subcellularLocation>
        <location evidence="1">Membrane</location>
    </subcellularLocation>
</comment>
<dbReference type="SUPFAM" id="SSF58104">
    <property type="entry name" value="Methyl-accepting chemotaxis protein (MCP) signaling domain"/>
    <property type="match status" value="1"/>
</dbReference>
<keyword evidence="4" id="KW-0807">Transducer</keyword>
<dbReference type="GO" id="GO:0006935">
    <property type="term" value="P:chemotaxis"/>
    <property type="evidence" value="ECO:0007669"/>
    <property type="project" value="UniProtKB-KW"/>
</dbReference>
<dbReference type="PROSITE" id="PS50111">
    <property type="entry name" value="CHEMOTAXIS_TRANSDUC_2"/>
    <property type="match status" value="1"/>
</dbReference>
<protein>
    <submittedName>
        <fullName evidence="9">Methyl-accepting chemotaxis protein</fullName>
    </submittedName>
</protein>
<evidence type="ECO:0000256" key="3">
    <source>
        <dbReference type="ARBA" id="ARBA00029447"/>
    </source>
</evidence>
<organism evidence="9">
    <name type="scientific">Agrobacterium albertimagni</name>
    <dbReference type="NCBI Taxonomy" id="147266"/>
    <lineage>
        <taxon>Bacteria</taxon>
        <taxon>Pseudomonadati</taxon>
        <taxon>Pseudomonadota</taxon>
        <taxon>Alphaproteobacteria</taxon>
        <taxon>Hyphomicrobiales</taxon>
        <taxon>Rhizobiaceae</taxon>
        <taxon>Rhizobium/Agrobacterium group</taxon>
        <taxon>Agrobacterium</taxon>
    </lineage>
</organism>
<dbReference type="InterPro" id="IPR004089">
    <property type="entry name" value="MCPsignal_dom"/>
</dbReference>
<keyword evidence="2" id="KW-0145">Chemotaxis</keyword>
<comment type="similarity">
    <text evidence="3">Belongs to the methyl-accepting chemotaxis (MCP) protein family.</text>
</comment>
<dbReference type="AlphaFoldDB" id="A0A7C1SXB9"/>
<dbReference type="Pfam" id="PF08376">
    <property type="entry name" value="NIT"/>
    <property type="match status" value="1"/>
</dbReference>
<evidence type="ECO:0000256" key="2">
    <source>
        <dbReference type="ARBA" id="ARBA00022500"/>
    </source>
</evidence>
<dbReference type="CDD" id="cd06225">
    <property type="entry name" value="HAMP"/>
    <property type="match status" value="1"/>
</dbReference>
<feature type="domain" description="Methyl-accepting transducer" evidence="7">
    <location>
        <begin position="477"/>
        <end position="706"/>
    </location>
</feature>
<dbReference type="CDD" id="cd11386">
    <property type="entry name" value="MCP_signal"/>
    <property type="match status" value="1"/>
</dbReference>
<dbReference type="Pfam" id="PF00015">
    <property type="entry name" value="MCPsignal"/>
    <property type="match status" value="1"/>
</dbReference>
<keyword evidence="6" id="KW-0472">Membrane</keyword>
<evidence type="ECO:0000313" key="9">
    <source>
        <dbReference type="EMBL" id="HEB43997.1"/>
    </source>
</evidence>
<dbReference type="Pfam" id="PF00672">
    <property type="entry name" value="HAMP"/>
    <property type="match status" value="1"/>
</dbReference>
<reference evidence="9" key="1">
    <citation type="journal article" date="2020" name="mSystems">
        <title>Genome- and Community-Level Interaction Insights into Carbon Utilization and Element Cycling Functions of Hydrothermarchaeota in Hydrothermal Sediment.</title>
        <authorList>
            <person name="Zhou Z."/>
            <person name="Liu Y."/>
            <person name="Xu W."/>
            <person name="Pan J."/>
            <person name="Luo Z.H."/>
            <person name="Li M."/>
        </authorList>
    </citation>
    <scope>NUCLEOTIDE SEQUENCE [LARGE SCALE GENOMIC DNA]</scope>
    <source>
        <strain evidence="9">SpSt-243</strain>
    </source>
</reference>
<dbReference type="GO" id="GO:0016020">
    <property type="term" value="C:membrane"/>
    <property type="evidence" value="ECO:0007669"/>
    <property type="project" value="UniProtKB-SubCell"/>
</dbReference>
<feature type="domain" description="HAMP" evidence="8">
    <location>
        <begin position="420"/>
        <end position="472"/>
    </location>
</feature>
<sequence>MLGIEMRLTDVSVTWRLAVALAIPLVALAGLAYVEINTTFTAYQHARHLNIVSADLGVIGDLVHALQGERAEAVGLLASKGREHRAELEAARSGGAAALDKMDQVLADMKAEGDPTLMRHEQELEAVLAKLPQIRASTDNLALEPTEVFVYYTDLVHRLMNVSREFSLAAGARGVVGKMMAYSLLMNAKEVAGQERNLGHAFISEGKFDEAHYLDFVGMFGSQKSLIDQYLELLPDEDREHYRESLHTPDADAVEDIRSKMMVGGLSADLSAIDSGEWLERSARRIERLKELENETLATIVVDAQGMADEEYRHLLRVAGITSTVLTFACFFAVSLSLTVVRPLRRLTKTMNDLAAGNVEVDLIRSESKDEIGQMGRAVTEYIALAKARMVKEREEQEAAERIKRAAELEAERERAERAAEIAYAVEQLASGLDALSSGEIGYRLSNPFAPSLDPLRMSFNGSMERLCGVMATIRESTGQLHGGSQELQLAADDLARRTERQAAALEEAAASITQITTTMTSSAQRAEEAGLLVREASVTAQKSGAVVSDTVKAMQHIEQSSGQISQIISVIDEIAFQTNLLALNAGVEAARAGEAGKGFAVVAQEVRELAQRSANAAREIKALINRSAQEVEAGVRLVNETGDTLKGIEDHVMKINERVTAIVSAAKEQSAALNEISQAVSQMDQVTQQNAAMVEEASAATSSVATEADRLNGQIAMFKLPGNENRQRGREAA</sequence>
<accession>A0A7C1SXB9</accession>
<dbReference type="FunFam" id="1.10.287.950:FF:000001">
    <property type="entry name" value="Methyl-accepting chemotaxis sensory transducer"/>
    <property type="match status" value="1"/>
</dbReference>
<feature type="domain" description="HAMP" evidence="8">
    <location>
        <begin position="338"/>
        <end position="391"/>
    </location>
</feature>
<proteinExistence type="inferred from homology"/>
<evidence type="ECO:0000256" key="5">
    <source>
        <dbReference type="SAM" id="Coils"/>
    </source>
</evidence>
<dbReference type="GO" id="GO:0007165">
    <property type="term" value="P:signal transduction"/>
    <property type="evidence" value="ECO:0007669"/>
    <property type="project" value="UniProtKB-KW"/>
</dbReference>
<dbReference type="Gene3D" id="1.10.287.950">
    <property type="entry name" value="Methyl-accepting chemotaxis protein"/>
    <property type="match status" value="1"/>
</dbReference>
<evidence type="ECO:0000256" key="1">
    <source>
        <dbReference type="ARBA" id="ARBA00004370"/>
    </source>
</evidence>
<dbReference type="InterPro" id="IPR003660">
    <property type="entry name" value="HAMP_dom"/>
</dbReference>
<dbReference type="InterPro" id="IPR013587">
    <property type="entry name" value="Nitrate/nitrite_sensing"/>
</dbReference>
<dbReference type="PROSITE" id="PS50885">
    <property type="entry name" value="HAMP"/>
    <property type="match status" value="2"/>
</dbReference>
<dbReference type="PANTHER" id="PTHR43531:SF11">
    <property type="entry name" value="METHYL-ACCEPTING CHEMOTAXIS PROTEIN 3"/>
    <property type="match status" value="1"/>
</dbReference>
<dbReference type="PANTHER" id="PTHR43531">
    <property type="entry name" value="PROTEIN ICFG"/>
    <property type="match status" value="1"/>
</dbReference>
<keyword evidence="5" id="KW-0175">Coiled coil</keyword>
<evidence type="ECO:0000256" key="6">
    <source>
        <dbReference type="SAM" id="Phobius"/>
    </source>
</evidence>
<dbReference type="EMBL" id="DSKI01000510">
    <property type="protein sequence ID" value="HEB43997.1"/>
    <property type="molecule type" value="Genomic_DNA"/>
</dbReference>
<evidence type="ECO:0000259" key="8">
    <source>
        <dbReference type="PROSITE" id="PS50885"/>
    </source>
</evidence>
<name>A0A7C1SXB9_9HYPH</name>
<keyword evidence="6" id="KW-1133">Transmembrane helix</keyword>
<feature type="coiled-coil region" evidence="5">
    <location>
        <begin position="390"/>
        <end position="426"/>
    </location>
</feature>
<dbReference type="InterPro" id="IPR051310">
    <property type="entry name" value="MCP_chemotaxis"/>
</dbReference>
<dbReference type="SUPFAM" id="SSF158472">
    <property type="entry name" value="HAMP domain-like"/>
    <property type="match status" value="1"/>
</dbReference>
<evidence type="ECO:0000259" key="7">
    <source>
        <dbReference type="PROSITE" id="PS50111"/>
    </source>
</evidence>